<gene>
    <name evidence="2" type="ORF">QBC40DRAFT_302301</name>
</gene>
<dbReference type="EMBL" id="MU864080">
    <property type="protein sequence ID" value="KAK4194240.1"/>
    <property type="molecule type" value="Genomic_DNA"/>
</dbReference>
<evidence type="ECO:0000313" key="3">
    <source>
        <dbReference type="Proteomes" id="UP001303160"/>
    </source>
</evidence>
<protein>
    <submittedName>
        <fullName evidence="2">Uncharacterized protein</fullName>
    </submittedName>
</protein>
<organism evidence="2 3">
    <name type="scientific">Triangularia verruculosa</name>
    <dbReference type="NCBI Taxonomy" id="2587418"/>
    <lineage>
        <taxon>Eukaryota</taxon>
        <taxon>Fungi</taxon>
        <taxon>Dikarya</taxon>
        <taxon>Ascomycota</taxon>
        <taxon>Pezizomycotina</taxon>
        <taxon>Sordariomycetes</taxon>
        <taxon>Sordariomycetidae</taxon>
        <taxon>Sordariales</taxon>
        <taxon>Podosporaceae</taxon>
        <taxon>Triangularia</taxon>
    </lineage>
</organism>
<feature type="compositionally biased region" description="Polar residues" evidence="1">
    <location>
        <begin position="151"/>
        <end position="165"/>
    </location>
</feature>
<feature type="region of interest" description="Disordered" evidence="1">
    <location>
        <begin position="1"/>
        <end position="42"/>
    </location>
</feature>
<evidence type="ECO:0000313" key="2">
    <source>
        <dbReference type="EMBL" id="KAK4194240.1"/>
    </source>
</evidence>
<proteinExistence type="predicted"/>
<dbReference type="AlphaFoldDB" id="A0AAN6X7E1"/>
<name>A0AAN6X7E1_9PEZI</name>
<feature type="region of interest" description="Disordered" evidence="1">
    <location>
        <begin position="55"/>
        <end position="85"/>
    </location>
</feature>
<evidence type="ECO:0000256" key="1">
    <source>
        <dbReference type="SAM" id="MobiDB-lite"/>
    </source>
</evidence>
<comment type="caution">
    <text evidence="2">The sequence shown here is derived from an EMBL/GenBank/DDBJ whole genome shotgun (WGS) entry which is preliminary data.</text>
</comment>
<feature type="compositionally biased region" description="Basic and acidic residues" evidence="1">
    <location>
        <begin position="1"/>
        <end position="18"/>
    </location>
</feature>
<feature type="compositionally biased region" description="Polar residues" evidence="1">
    <location>
        <begin position="25"/>
        <end position="42"/>
    </location>
</feature>
<keyword evidence="3" id="KW-1185">Reference proteome</keyword>
<sequence>MSFGYHGHDDGMRTRQEDHDDDFSPSMNAYRSPGGNSSASTVPLTLSYQSRDFEFDAPTETKARKGPKSTWETTSKGAPFMTGGRAESYVADTPEQRFQYTQFNQMASNDIYTKDGAIAAPFQQEEYIGSKAPEDYRVIAAGSKYIDYAPGNSTRHPPTAYSGTTPRRPGYSYPSAPVSNGKGKQITLAYSGGTMSFHKLSGGKRRGKGKQVAAVAQYGTPLIYQEQPAAVPGYPDPSYPDPDYPGPSYPDPSYPDQSVPAYDDSTVYQEPVGYEAEEPIVDLPQEAQYAPTEWENSAYSMERHHRD</sequence>
<reference evidence="2" key="2">
    <citation type="submission" date="2023-05" db="EMBL/GenBank/DDBJ databases">
        <authorList>
            <consortium name="Lawrence Berkeley National Laboratory"/>
            <person name="Steindorff A."/>
            <person name="Hensen N."/>
            <person name="Bonometti L."/>
            <person name="Westerberg I."/>
            <person name="Brannstrom I.O."/>
            <person name="Guillou S."/>
            <person name="Cros-Aarteil S."/>
            <person name="Calhoun S."/>
            <person name="Haridas S."/>
            <person name="Kuo A."/>
            <person name="Mondo S."/>
            <person name="Pangilinan J."/>
            <person name="Riley R."/>
            <person name="Labutti K."/>
            <person name="Andreopoulos B."/>
            <person name="Lipzen A."/>
            <person name="Chen C."/>
            <person name="Yanf M."/>
            <person name="Daum C."/>
            <person name="Ng V."/>
            <person name="Clum A."/>
            <person name="Ohm R."/>
            <person name="Martin F."/>
            <person name="Silar P."/>
            <person name="Natvig D."/>
            <person name="Lalanne C."/>
            <person name="Gautier V."/>
            <person name="Ament-Velasquez S.L."/>
            <person name="Kruys A."/>
            <person name="Hutchinson M.I."/>
            <person name="Powell A.J."/>
            <person name="Barry K."/>
            <person name="Miller A.N."/>
            <person name="Grigoriev I.V."/>
            <person name="Debuchy R."/>
            <person name="Gladieux P."/>
            <person name="Thoren M.H."/>
            <person name="Johannesson H."/>
        </authorList>
    </citation>
    <scope>NUCLEOTIDE SEQUENCE</scope>
    <source>
        <strain evidence="2">CBS 315.58</strain>
    </source>
</reference>
<feature type="compositionally biased region" description="Pro residues" evidence="1">
    <location>
        <begin position="234"/>
        <end position="253"/>
    </location>
</feature>
<feature type="region of interest" description="Disordered" evidence="1">
    <location>
        <begin position="227"/>
        <end position="264"/>
    </location>
</feature>
<feature type="region of interest" description="Disordered" evidence="1">
    <location>
        <begin position="280"/>
        <end position="307"/>
    </location>
</feature>
<reference evidence="2" key="1">
    <citation type="journal article" date="2023" name="Mol. Phylogenet. Evol.">
        <title>Genome-scale phylogeny and comparative genomics of the fungal order Sordariales.</title>
        <authorList>
            <person name="Hensen N."/>
            <person name="Bonometti L."/>
            <person name="Westerberg I."/>
            <person name="Brannstrom I.O."/>
            <person name="Guillou S."/>
            <person name="Cros-Aarteil S."/>
            <person name="Calhoun S."/>
            <person name="Haridas S."/>
            <person name="Kuo A."/>
            <person name="Mondo S."/>
            <person name="Pangilinan J."/>
            <person name="Riley R."/>
            <person name="LaButti K."/>
            <person name="Andreopoulos B."/>
            <person name="Lipzen A."/>
            <person name="Chen C."/>
            <person name="Yan M."/>
            <person name="Daum C."/>
            <person name="Ng V."/>
            <person name="Clum A."/>
            <person name="Steindorff A."/>
            <person name="Ohm R.A."/>
            <person name="Martin F."/>
            <person name="Silar P."/>
            <person name="Natvig D.O."/>
            <person name="Lalanne C."/>
            <person name="Gautier V."/>
            <person name="Ament-Velasquez S.L."/>
            <person name="Kruys A."/>
            <person name="Hutchinson M.I."/>
            <person name="Powell A.J."/>
            <person name="Barry K."/>
            <person name="Miller A.N."/>
            <person name="Grigoriev I.V."/>
            <person name="Debuchy R."/>
            <person name="Gladieux P."/>
            <person name="Hiltunen Thoren M."/>
            <person name="Johannesson H."/>
        </authorList>
    </citation>
    <scope>NUCLEOTIDE SEQUENCE</scope>
    <source>
        <strain evidence="2">CBS 315.58</strain>
    </source>
</reference>
<dbReference type="Proteomes" id="UP001303160">
    <property type="component" value="Unassembled WGS sequence"/>
</dbReference>
<feature type="region of interest" description="Disordered" evidence="1">
    <location>
        <begin position="147"/>
        <end position="185"/>
    </location>
</feature>
<accession>A0AAN6X7E1</accession>